<feature type="transmembrane region" description="Helical" evidence="1">
    <location>
        <begin position="12"/>
        <end position="31"/>
    </location>
</feature>
<dbReference type="InterPro" id="IPR050231">
    <property type="entry name" value="Iron_ascorbate_oxido_reductase"/>
</dbReference>
<dbReference type="SUPFAM" id="SSF51197">
    <property type="entry name" value="Clavaminate synthase-like"/>
    <property type="match status" value="1"/>
</dbReference>
<name>A0A835N1Q1_9ROSI</name>
<evidence type="ECO:0000256" key="1">
    <source>
        <dbReference type="SAM" id="Phobius"/>
    </source>
</evidence>
<dbReference type="Pfam" id="PF03171">
    <property type="entry name" value="2OG-FeII_Oxy"/>
    <property type="match status" value="1"/>
</dbReference>
<comment type="caution">
    <text evidence="3">The sequence shown here is derived from an EMBL/GenBank/DDBJ whole genome shotgun (WGS) entry which is preliminary data.</text>
</comment>
<keyword evidence="1" id="KW-1133">Transmembrane helix</keyword>
<keyword evidence="1" id="KW-0472">Membrane</keyword>
<reference evidence="3 4" key="1">
    <citation type="submission" date="2020-10" db="EMBL/GenBank/DDBJ databases">
        <title>Plant Genome Project.</title>
        <authorList>
            <person name="Zhang R.-G."/>
        </authorList>
    </citation>
    <scope>NUCLEOTIDE SEQUENCE [LARGE SCALE GENOMIC DNA]</scope>
    <source>
        <strain evidence="3">FAFU-HL-1</strain>
        <tissue evidence="3">Leaf</tissue>
    </source>
</reference>
<sequence>MRLRRTHQNILRMIFLTSGMLQFSFYHSIWFRTQCCLLRIMFNESEIVLLLLSSGGCTGIIVRPSCNQERVLVYYPPCHSDPTSLTILHQDQVGGLRVHVWRSTCSDFKAFAALSNGRYKSCLHRAATHQGNLLSLRKSITDLTWKTLEMFAN</sequence>
<dbReference type="InterPro" id="IPR044861">
    <property type="entry name" value="IPNS-like_FE2OG_OXY"/>
</dbReference>
<feature type="domain" description="Isopenicillin N synthase-like Fe(2+) 2OG dioxygenase" evidence="2">
    <location>
        <begin position="71"/>
        <end position="140"/>
    </location>
</feature>
<keyword evidence="4" id="KW-1185">Reference proteome</keyword>
<gene>
    <name evidence="3" type="ORF">SADUNF_Sadunf05G0037400</name>
</gene>
<dbReference type="InterPro" id="IPR027443">
    <property type="entry name" value="IPNS-like_sf"/>
</dbReference>
<dbReference type="Gene3D" id="2.60.120.330">
    <property type="entry name" value="B-lactam Antibiotic, Isopenicillin N Synthase, Chain"/>
    <property type="match status" value="1"/>
</dbReference>
<dbReference type="AlphaFoldDB" id="A0A835N1Q1"/>
<dbReference type="Proteomes" id="UP000657918">
    <property type="component" value="Unassembled WGS sequence"/>
</dbReference>
<organism evidence="3 4">
    <name type="scientific">Salix dunnii</name>
    <dbReference type="NCBI Taxonomy" id="1413687"/>
    <lineage>
        <taxon>Eukaryota</taxon>
        <taxon>Viridiplantae</taxon>
        <taxon>Streptophyta</taxon>
        <taxon>Embryophyta</taxon>
        <taxon>Tracheophyta</taxon>
        <taxon>Spermatophyta</taxon>
        <taxon>Magnoliopsida</taxon>
        <taxon>eudicotyledons</taxon>
        <taxon>Gunneridae</taxon>
        <taxon>Pentapetalae</taxon>
        <taxon>rosids</taxon>
        <taxon>fabids</taxon>
        <taxon>Malpighiales</taxon>
        <taxon>Salicaceae</taxon>
        <taxon>Saliceae</taxon>
        <taxon>Salix</taxon>
    </lineage>
</organism>
<dbReference type="PANTHER" id="PTHR47990">
    <property type="entry name" value="2-OXOGLUTARATE (2OG) AND FE(II)-DEPENDENT OXYGENASE SUPERFAMILY PROTEIN-RELATED"/>
    <property type="match status" value="1"/>
</dbReference>
<proteinExistence type="predicted"/>
<dbReference type="EMBL" id="JADGMS010000005">
    <property type="protein sequence ID" value="KAF9681771.1"/>
    <property type="molecule type" value="Genomic_DNA"/>
</dbReference>
<dbReference type="OrthoDB" id="288590at2759"/>
<evidence type="ECO:0000313" key="3">
    <source>
        <dbReference type="EMBL" id="KAF9681771.1"/>
    </source>
</evidence>
<keyword evidence="1" id="KW-0812">Transmembrane</keyword>
<protein>
    <recommendedName>
        <fullName evidence="2">Isopenicillin N synthase-like Fe(2+) 2OG dioxygenase domain-containing protein</fullName>
    </recommendedName>
</protein>
<evidence type="ECO:0000313" key="4">
    <source>
        <dbReference type="Proteomes" id="UP000657918"/>
    </source>
</evidence>
<accession>A0A835N1Q1</accession>
<evidence type="ECO:0000259" key="2">
    <source>
        <dbReference type="Pfam" id="PF03171"/>
    </source>
</evidence>